<keyword evidence="1" id="KW-0812">Transmembrane</keyword>
<evidence type="ECO:0000313" key="3">
    <source>
        <dbReference type="Proteomes" id="UP001497512"/>
    </source>
</evidence>
<proteinExistence type="predicted"/>
<sequence length="169" mass="19389">MEMATAVDEQTGTAAKWVLTEELGKQIATAEVLQKEIAANLTEPVVGFIRAVSWREPWLICLVVFHTSLLVLSIVSRKHSNMQMGIFFLAFLGVFSAERLNSFLQRHWKHFAYQPYFDSQGLFLSTVWSGPLLVVSSLIFVNSLLTFSTLVLKWKRAMQKMEHKQLKRR</sequence>
<gene>
    <name evidence="2" type="ORF">CSSPTR1EN2_LOCUS10427</name>
</gene>
<accession>A0ABP0U5P6</accession>
<dbReference type="Pfam" id="PF14770">
    <property type="entry name" value="TMEM18"/>
    <property type="match status" value="1"/>
</dbReference>
<dbReference type="EMBL" id="OZ019910">
    <property type="protein sequence ID" value="CAK9210973.1"/>
    <property type="molecule type" value="Genomic_DNA"/>
</dbReference>
<feature type="transmembrane region" description="Helical" evidence="1">
    <location>
        <begin position="57"/>
        <end position="75"/>
    </location>
</feature>
<evidence type="ECO:0000256" key="1">
    <source>
        <dbReference type="SAM" id="Phobius"/>
    </source>
</evidence>
<feature type="transmembrane region" description="Helical" evidence="1">
    <location>
        <begin position="128"/>
        <end position="152"/>
    </location>
</feature>
<protein>
    <recommendedName>
        <fullName evidence="4">Transmembrane protein 18</fullName>
    </recommendedName>
</protein>
<dbReference type="InterPro" id="IPR026721">
    <property type="entry name" value="TMEM18"/>
</dbReference>
<keyword evidence="3" id="KW-1185">Reference proteome</keyword>
<dbReference type="Proteomes" id="UP001497512">
    <property type="component" value="Chromosome 18"/>
</dbReference>
<organism evidence="2 3">
    <name type="scientific">Sphagnum troendelagicum</name>
    <dbReference type="NCBI Taxonomy" id="128251"/>
    <lineage>
        <taxon>Eukaryota</taxon>
        <taxon>Viridiplantae</taxon>
        <taxon>Streptophyta</taxon>
        <taxon>Embryophyta</taxon>
        <taxon>Bryophyta</taxon>
        <taxon>Sphagnophytina</taxon>
        <taxon>Sphagnopsida</taxon>
        <taxon>Sphagnales</taxon>
        <taxon>Sphagnaceae</taxon>
        <taxon>Sphagnum</taxon>
    </lineage>
</organism>
<evidence type="ECO:0000313" key="2">
    <source>
        <dbReference type="EMBL" id="CAK9210973.1"/>
    </source>
</evidence>
<name>A0ABP0U5P6_9BRYO</name>
<reference evidence="2" key="1">
    <citation type="submission" date="2024-02" db="EMBL/GenBank/DDBJ databases">
        <authorList>
            <consortium name="ELIXIR-Norway"/>
            <consortium name="Elixir Norway"/>
        </authorList>
    </citation>
    <scope>NUCLEOTIDE SEQUENCE</scope>
</reference>
<keyword evidence="1" id="KW-0472">Membrane</keyword>
<keyword evidence="1" id="KW-1133">Transmembrane helix</keyword>
<evidence type="ECO:0008006" key="4">
    <source>
        <dbReference type="Google" id="ProtNLM"/>
    </source>
</evidence>